<organism evidence="1">
    <name type="scientific">Mustela putorius furo</name>
    <name type="common">European domestic ferret</name>
    <name type="synonym">Mustela furo</name>
    <dbReference type="NCBI Taxonomy" id="9669"/>
    <lineage>
        <taxon>Eukaryota</taxon>
        <taxon>Metazoa</taxon>
        <taxon>Chordata</taxon>
        <taxon>Craniata</taxon>
        <taxon>Vertebrata</taxon>
        <taxon>Euteleostomi</taxon>
        <taxon>Mammalia</taxon>
        <taxon>Eutheria</taxon>
        <taxon>Laurasiatheria</taxon>
        <taxon>Carnivora</taxon>
        <taxon>Caniformia</taxon>
        <taxon>Musteloidea</taxon>
        <taxon>Mustelidae</taxon>
        <taxon>Mustelinae</taxon>
        <taxon>Mustela</taxon>
    </lineage>
</organism>
<dbReference type="AlphaFoldDB" id="M3YDX7"/>
<dbReference type="EMBL" id="AEYP01064949">
    <property type="status" value="NOT_ANNOTATED_CDS"/>
    <property type="molecule type" value="Genomic_DNA"/>
</dbReference>
<dbReference type="HOGENOM" id="CLU_2800713_0_0_1"/>
<accession>M3YDX7</accession>
<reference evidence="1" key="1">
    <citation type="submission" date="2024-06" db="UniProtKB">
        <authorList>
            <consortium name="Ensembl"/>
        </authorList>
    </citation>
    <scope>IDENTIFICATION</scope>
</reference>
<sequence length="68" mass="8139">SSDFQSCLRMSVFIHCSEVVHRLFIFERSLGLRTLPLKKKEELEFRIINNIIPLKLLKMECIARLMRF</sequence>
<proteinExistence type="predicted"/>
<protein>
    <submittedName>
        <fullName evidence="1">Uncharacterized protein</fullName>
    </submittedName>
</protein>
<dbReference type="InParanoid" id="M3YDX7"/>
<evidence type="ECO:0000313" key="1">
    <source>
        <dbReference type="Ensembl" id="ENSMPUP00000009534.1"/>
    </source>
</evidence>
<name>M3YDX7_MUSPF</name>
<dbReference type="Ensembl" id="ENSMPUT00000009690.1">
    <property type="protein sequence ID" value="ENSMPUP00000009534.1"/>
    <property type="gene ID" value="ENSMPUG00000009610.1"/>
</dbReference>